<feature type="domain" description="Histidine-specific methyltransferase SAM-dependent" evidence="5">
    <location>
        <begin position="231"/>
        <end position="403"/>
    </location>
</feature>
<feature type="compositionally biased region" description="Low complexity" evidence="3">
    <location>
        <begin position="211"/>
        <end position="221"/>
    </location>
</feature>
<evidence type="ECO:0000313" key="6">
    <source>
        <dbReference type="EMBL" id="KIO05390.1"/>
    </source>
</evidence>
<dbReference type="InterPro" id="IPR005532">
    <property type="entry name" value="SUMF_dom"/>
</dbReference>
<dbReference type="InParanoid" id="A0A0C3NWZ7"/>
<dbReference type="InterPro" id="IPR051128">
    <property type="entry name" value="EgtD_Methyltrsf_superfamily"/>
</dbReference>
<dbReference type="Gene3D" id="3.40.50.150">
    <property type="entry name" value="Vaccinia Virus protein VP39"/>
    <property type="match status" value="1"/>
</dbReference>
<evidence type="ECO:0000259" key="5">
    <source>
        <dbReference type="Pfam" id="PF10017"/>
    </source>
</evidence>
<reference evidence="6 7" key="1">
    <citation type="submission" date="2014-04" db="EMBL/GenBank/DDBJ databases">
        <authorList>
            <consortium name="DOE Joint Genome Institute"/>
            <person name="Kuo A."/>
            <person name="Kohler A."/>
            <person name="Costa M.D."/>
            <person name="Nagy L.G."/>
            <person name="Floudas D."/>
            <person name="Copeland A."/>
            <person name="Barry K.W."/>
            <person name="Cichocki N."/>
            <person name="Veneault-Fourrey C."/>
            <person name="LaButti K."/>
            <person name="Lindquist E.A."/>
            <person name="Lipzen A."/>
            <person name="Lundell T."/>
            <person name="Morin E."/>
            <person name="Murat C."/>
            <person name="Sun H."/>
            <person name="Tunlid A."/>
            <person name="Henrissat B."/>
            <person name="Grigoriev I.V."/>
            <person name="Hibbett D.S."/>
            <person name="Martin F."/>
            <person name="Nordberg H.P."/>
            <person name="Cantor M.N."/>
            <person name="Hua S.X."/>
        </authorList>
    </citation>
    <scope>NUCLEOTIDE SEQUENCE [LARGE SCALE GENOMIC DNA]</scope>
    <source>
        <strain evidence="6 7">Marx 270</strain>
    </source>
</reference>
<dbReference type="GO" id="GO:0008168">
    <property type="term" value="F:methyltransferase activity"/>
    <property type="evidence" value="ECO:0007669"/>
    <property type="project" value="UniProtKB-KW"/>
</dbReference>
<dbReference type="Pfam" id="PF03781">
    <property type="entry name" value="FGE-sulfatase"/>
    <property type="match status" value="1"/>
</dbReference>
<dbReference type="STRING" id="870435.A0A0C3NWZ7"/>
<dbReference type="InterPro" id="IPR019257">
    <property type="entry name" value="MeTrfase_dom"/>
</dbReference>
<organism evidence="6 7">
    <name type="scientific">Pisolithus tinctorius Marx 270</name>
    <dbReference type="NCBI Taxonomy" id="870435"/>
    <lineage>
        <taxon>Eukaryota</taxon>
        <taxon>Fungi</taxon>
        <taxon>Dikarya</taxon>
        <taxon>Basidiomycota</taxon>
        <taxon>Agaricomycotina</taxon>
        <taxon>Agaricomycetes</taxon>
        <taxon>Agaricomycetidae</taxon>
        <taxon>Boletales</taxon>
        <taxon>Sclerodermatineae</taxon>
        <taxon>Pisolithaceae</taxon>
        <taxon>Pisolithus</taxon>
    </lineage>
</organism>
<feature type="domain" description="Sulfatase-modifying factor enzyme-like" evidence="4">
    <location>
        <begin position="649"/>
        <end position="870"/>
    </location>
</feature>
<dbReference type="PANTHER" id="PTHR43397:SF1">
    <property type="entry name" value="ERGOTHIONEINE BIOSYNTHESIS PROTEIN 1"/>
    <property type="match status" value="1"/>
</dbReference>
<accession>A0A0C3NWZ7</accession>
<dbReference type="EMBL" id="KN831967">
    <property type="protein sequence ID" value="KIO05390.1"/>
    <property type="molecule type" value="Genomic_DNA"/>
</dbReference>
<proteinExistence type="predicted"/>
<dbReference type="InterPro" id="IPR016187">
    <property type="entry name" value="CTDL_fold"/>
</dbReference>
<evidence type="ECO:0000259" key="4">
    <source>
        <dbReference type="Pfam" id="PF03781"/>
    </source>
</evidence>
<evidence type="ECO:0000256" key="1">
    <source>
        <dbReference type="ARBA" id="ARBA00022603"/>
    </source>
</evidence>
<protein>
    <recommendedName>
        <fullName evidence="8">Sulfatase-modifying factor enzyme domain-containing protein</fullName>
    </recommendedName>
</protein>
<dbReference type="OrthoDB" id="659at2759"/>
<dbReference type="Pfam" id="PF10017">
    <property type="entry name" value="Methyltransf_33"/>
    <property type="match status" value="2"/>
</dbReference>
<evidence type="ECO:0000256" key="2">
    <source>
        <dbReference type="ARBA" id="ARBA00022679"/>
    </source>
</evidence>
<keyword evidence="7" id="KW-1185">Reference proteome</keyword>
<keyword evidence="1" id="KW-0489">Methyltransferase</keyword>
<dbReference type="PANTHER" id="PTHR43397">
    <property type="entry name" value="ERGOTHIONEINE BIOSYNTHESIS PROTEIN 1"/>
    <property type="match status" value="1"/>
</dbReference>
<feature type="region of interest" description="Disordered" evidence="3">
    <location>
        <begin position="192"/>
        <end position="236"/>
    </location>
</feature>
<dbReference type="FunCoup" id="A0A0C3NWZ7">
    <property type="interactions" value="11"/>
</dbReference>
<feature type="domain" description="Histidine-specific methyltransferase SAM-dependent" evidence="5">
    <location>
        <begin position="28"/>
        <end position="179"/>
    </location>
</feature>
<dbReference type="Gene3D" id="3.90.1580.10">
    <property type="entry name" value="paralog of FGE (formylglycine-generating enzyme)"/>
    <property type="match status" value="1"/>
</dbReference>
<dbReference type="GO" id="GO:0032259">
    <property type="term" value="P:methylation"/>
    <property type="evidence" value="ECO:0007669"/>
    <property type="project" value="UniProtKB-KW"/>
</dbReference>
<name>A0A0C3NWZ7_PISTI</name>
<evidence type="ECO:0000256" key="3">
    <source>
        <dbReference type="SAM" id="MobiDB-lite"/>
    </source>
</evidence>
<evidence type="ECO:0000313" key="7">
    <source>
        <dbReference type="Proteomes" id="UP000054217"/>
    </source>
</evidence>
<dbReference type="InterPro" id="IPR042095">
    <property type="entry name" value="SUMF_sf"/>
</dbReference>
<reference evidence="7" key="2">
    <citation type="submission" date="2015-01" db="EMBL/GenBank/DDBJ databases">
        <title>Evolutionary Origins and Diversification of the Mycorrhizal Mutualists.</title>
        <authorList>
            <consortium name="DOE Joint Genome Institute"/>
            <consortium name="Mycorrhizal Genomics Consortium"/>
            <person name="Kohler A."/>
            <person name="Kuo A."/>
            <person name="Nagy L.G."/>
            <person name="Floudas D."/>
            <person name="Copeland A."/>
            <person name="Barry K.W."/>
            <person name="Cichocki N."/>
            <person name="Veneault-Fourrey C."/>
            <person name="LaButti K."/>
            <person name="Lindquist E.A."/>
            <person name="Lipzen A."/>
            <person name="Lundell T."/>
            <person name="Morin E."/>
            <person name="Murat C."/>
            <person name="Riley R."/>
            <person name="Ohm R."/>
            <person name="Sun H."/>
            <person name="Tunlid A."/>
            <person name="Henrissat B."/>
            <person name="Grigoriev I.V."/>
            <person name="Hibbett D.S."/>
            <person name="Martin F."/>
        </authorList>
    </citation>
    <scope>NUCLEOTIDE SEQUENCE [LARGE SCALE GENOMIC DNA]</scope>
    <source>
        <strain evidence="7">Marx 270</strain>
    </source>
</reference>
<dbReference type="HOGENOM" id="CLU_006921_0_1_1"/>
<dbReference type="SUPFAM" id="SSF56436">
    <property type="entry name" value="C-type lectin-like"/>
    <property type="match status" value="1"/>
</dbReference>
<dbReference type="Proteomes" id="UP000054217">
    <property type="component" value="Unassembled WGS sequence"/>
</dbReference>
<dbReference type="AlphaFoldDB" id="A0A0C3NWZ7"/>
<gene>
    <name evidence="6" type="ORF">M404DRAFT_525820</name>
</gene>
<sequence length="874" mass="98158">MHSSAKQTGEIHILDIRSNDTSANASITEEIARGLDAPVNLKTLPTVLLYDERGLRLYDKITTDAPEYYPFGAEEEILRKHAYHIVQLMHGRTNGVVHGEVIVELGAGSLRKTSHILRAVSELVPQPLPIPPTTYFALDLEERELRRTLSELNMSELGPALSGKVETKGLLGTYESGLRFITDGGLPTFDKEDEFPFPVRGYERSTRKRNASSSSSDATTAETGLTSPSSPDQPPLHLLFLGSSLGNFAPGEDAEFLRSFPLTPGSGDTLLLGLSQHAKREDVELAYNDPEGHTREFIMNGLKAAGNTLGDPCLFDLDNWEYVNKYNEAERVHEAYYKCVRPHQIHIPQSNQRVQFLDGELVKIEISRKYSESDICRLFSQAQLRSIHCWIDSTGRHSLFLLERPPFMFPLLPAPTANSGAYGPFSMPSTDDWRAIWAAWDFVTLHMIPYTMLHQKPIHLRHICLFYLGHVPAFLDIHLSRLLKEPNTNPEEFKYIFERGIDPNVDDPTKCHDHSEVPRNEEDWPSLESILSFQLRVRARLLKLYDDISSGKIPMARNVARVLFMTYEHEGLHLETLLYMLIQRAGTGTIPPPGFAPPAWESLLESWKHAPKPMSDTVVMDTTAVTIGIDDVESEDEDPVKSHDVAGHTFGWDNESPERKVAVGAFKIEWRPITNGEFHGFYWGTVQGEDDGVGVGKNKLTFPASWVMTDNGEVEVRTLFGPVPIQVAWDWPVLTSYDNLSVYASVKGGRIPTEPELRIFLDKFESGYEGGANTGFRNWHPLPATMGLAKDGGKGHNGGVWEWTSTVLDKHEGFVASSIYPGYTADFFDGAHNIVLGGSYATIPRISERRSFRNWYQRSYPYAWVGARVVYDLD</sequence>
<evidence type="ECO:0008006" key="8">
    <source>
        <dbReference type="Google" id="ProtNLM"/>
    </source>
</evidence>
<dbReference type="InterPro" id="IPR029063">
    <property type="entry name" value="SAM-dependent_MTases_sf"/>
</dbReference>
<keyword evidence="2" id="KW-0808">Transferase</keyword>